<dbReference type="Proteomes" id="UP001159371">
    <property type="component" value="Unassembled WGS sequence"/>
</dbReference>
<dbReference type="CDD" id="cd04486">
    <property type="entry name" value="YhcR_OBF_like"/>
    <property type="match status" value="1"/>
</dbReference>
<organism evidence="2 3">
    <name type="scientific">Umezakia ovalisporum FSS-43</name>
    <dbReference type="NCBI Taxonomy" id="2740520"/>
    <lineage>
        <taxon>Bacteria</taxon>
        <taxon>Bacillati</taxon>
        <taxon>Cyanobacteriota</taxon>
        <taxon>Cyanophyceae</taxon>
        <taxon>Nostocales</taxon>
        <taxon>Nodulariaceae</taxon>
        <taxon>Umezakia</taxon>
    </lineage>
</organism>
<accession>A0ABT6K4S4</accession>
<evidence type="ECO:0000313" key="3">
    <source>
        <dbReference type="Proteomes" id="UP001159371"/>
    </source>
</evidence>
<evidence type="ECO:0000259" key="1">
    <source>
        <dbReference type="Pfam" id="PF03372"/>
    </source>
</evidence>
<keyword evidence="2" id="KW-0540">Nuclease</keyword>
<keyword evidence="3" id="KW-1185">Reference proteome</keyword>
<gene>
    <name evidence="2" type="ORF">NWP19_11445</name>
</gene>
<proteinExistence type="predicted"/>
<dbReference type="Gene3D" id="3.60.10.10">
    <property type="entry name" value="Endonuclease/exonuclease/phosphatase"/>
    <property type="match status" value="1"/>
</dbReference>
<dbReference type="CDD" id="cd10283">
    <property type="entry name" value="MnuA_DNase1-like"/>
    <property type="match status" value="1"/>
</dbReference>
<dbReference type="SUPFAM" id="SSF56219">
    <property type="entry name" value="DNase I-like"/>
    <property type="match status" value="1"/>
</dbReference>
<dbReference type="GO" id="GO:0004519">
    <property type="term" value="F:endonuclease activity"/>
    <property type="evidence" value="ECO:0007669"/>
    <property type="project" value="UniProtKB-KW"/>
</dbReference>
<dbReference type="EMBL" id="JANQDO010000076">
    <property type="protein sequence ID" value="MDH6057376.1"/>
    <property type="molecule type" value="Genomic_DNA"/>
</dbReference>
<dbReference type="InterPro" id="IPR047971">
    <property type="entry name" value="ExeM-like"/>
</dbReference>
<dbReference type="RefSeq" id="WP_280657084.1">
    <property type="nucleotide sequence ID" value="NZ_JANQDO010000076.1"/>
</dbReference>
<sequence length="1000" mass="106392">MTLTQGDIAITAYNADGNEDDFAWVTLVDIPANTLINFTDSSWQDNGFRTSEHLNSGGPLTWTHTETVTAGTVIRWNGATANTWSLGTGSGSPLALSVSGDQIFILTGTVASPIFIYGAHFASATNWLTSGSNSTNTSNIPPGISVEAGTAFYAGNFDNGYYSGSTTGTKAELLAALANTANWTRTDTGPLNQSNWVSNFTVEDTASPGFDIKTSNGSTEITEGSQTDTYTLVLNTQPTANVTVTIDTDSQSTTTPASLVFTPLNWNIPQEVTVIAVDDGVLEGTHSTTISHTVNSNDVTYNGLNIANIVATITDNDEVVVITKIHEIQGTGESGNFLGSVRTIEGIVIGDFQVASGVQNLRGFYIQEEDTDIDGNALTSEGIFIFDDNFGVDVKVGDQVRITGEVREFTSSGSSLTQLGNLTNVTVLSENNLLPSASTLSFPLMSVDDLEAFEGMRVNIPQTLTVTEHFQLGRFGQIVLSADGNSNQPGTDGRLEQYTQFNAPSVTGYSSYLEEIAKVRIILDDGQTIQNPDPIIHGGGGVPLSANNTLRGGDTVSGLSGILDERFGEYRIQPVNPVNFISSNLRPETAPDVAGRLKVASFNVLNYFNGDGLGGGFPTARGAESLVEFNRQRDKIVAAVLGIDADVLGLIELENDGYGSNSAVQDLVNNLNAVAGAGTYAVNDPGFAQIGTDEIAVGSIYKPGKVTPVGVAATIPDGFGQGAFDNNNRKPLAQTFQENSTGEEFTVVINHFKSKGSSAGGPGDADIGDGQGLSNGTRTRAAQDLATWLATNPTGTTDPDYLIMGDINAYPQEDPITALKTAGYQNLISNSNYSYVFNGQWGSLDYALANASLAKQVTGASKWHINADEPNVFDYNTNFKSANHITSLYSPNAFRSSDHDPVIVGLNLTNQKPTDILILDISPYDPKQDLNGQFTISQDKTQLDLLGNTWKKLDINNYTITKDTILEFEFQSTSGGEIHAIGFDTDNVISPQTTFKLSGT</sequence>
<dbReference type="PANTHER" id="PTHR42834:SF1">
    <property type="entry name" value="ENDONUCLEASE_EXONUCLEASE_PHOSPHATASE FAMILY PROTEIN (AFU_ORTHOLOGUE AFUA_3G09210)"/>
    <property type="match status" value="1"/>
</dbReference>
<dbReference type="Pfam" id="PF03372">
    <property type="entry name" value="Exo_endo_phos"/>
    <property type="match status" value="1"/>
</dbReference>
<name>A0ABT6K4S4_9CYAN</name>
<dbReference type="InterPro" id="IPR005135">
    <property type="entry name" value="Endo/exonuclease/phosphatase"/>
</dbReference>
<dbReference type="PANTHER" id="PTHR42834">
    <property type="entry name" value="ENDONUCLEASE/EXONUCLEASE/PHOSPHATASE FAMILY PROTEIN (AFU_ORTHOLOGUE AFUA_3G09210)"/>
    <property type="match status" value="1"/>
</dbReference>
<protein>
    <submittedName>
        <fullName evidence="2">ExeM/NucH family extracellular endonuclease</fullName>
    </submittedName>
</protein>
<dbReference type="NCBIfam" id="NF033681">
    <property type="entry name" value="ExeM_NucH_DNase"/>
    <property type="match status" value="1"/>
</dbReference>
<feature type="domain" description="Endonuclease/exonuclease/phosphatase" evidence="1">
    <location>
        <begin position="601"/>
        <end position="899"/>
    </location>
</feature>
<dbReference type="InterPro" id="IPR036691">
    <property type="entry name" value="Endo/exonu/phosph_ase_sf"/>
</dbReference>
<keyword evidence="2" id="KW-0255">Endonuclease</keyword>
<keyword evidence="2" id="KW-0378">Hydrolase</keyword>
<evidence type="ECO:0000313" key="2">
    <source>
        <dbReference type="EMBL" id="MDH6057376.1"/>
    </source>
</evidence>
<reference evidence="2 3" key="1">
    <citation type="journal article" date="2023" name="J. Phycol.">
        <title>Chrysosporum ovalisporum is synonymous with the true-branching cyanobacterium Umezakia natans (Nostocales/Aphanizomenonaceae).</title>
        <authorList>
            <person name="McGregor G.B."/>
            <person name="Sendall B.C."/>
            <person name="Niiyama Y."/>
            <person name="Tuji A."/>
            <person name="Willis A."/>
        </authorList>
    </citation>
    <scope>NUCLEOTIDE SEQUENCE [LARGE SCALE GENOMIC DNA]</scope>
    <source>
        <strain evidence="2 3">FSS-43</strain>
    </source>
</reference>
<feature type="non-terminal residue" evidence="2">
    <location>
        <position position="1000"/>
    </location>
</feature>
<comment type="caution">
    <text evidence="2">The sequence shown here is derived from an EMBL/GenBank/DDBJ whole genome shotgun (WGS) entry which is preliminary data.</text>
</comment>